<dbReference type="InterPro" id="IPR042099">
    <property type="entry name" value="ANL_N_sf"/>
</dbReference>
<dbReference type="Pfam" id="PF00501">
    <property type="entry name" value="AMP-binding"/>
    <property type="match status" value="1"/>
</dbReference>
<feature type="non-terminal residue" evidence="2">
    <location>
        <position position="377"/>
    </location>
</feature>
<sequence length="377" mass="41938">MTEHAIPRAASAYDAPLLVRHLLTRLDTQHRDQEIVYAHHRRLTYQTFHERIARAANMLDSLGVSAGDTVAVFDWDSHRYLECLFAIPMLGAVLHTVNIRLSPEQILYTMNHAADKVVLVHRDFLPLIETIVDRIQTVATWVLLSDDAVDVESPVTLAGEYETLLEAADDNRSFLDFDENTRATTFYTTGTTGDPKGVCFSHRQLVIHTLGQVAALASPASQGCFHNSDVYMPITPMFHVHAWGIPYMATLLGVKQVYPGRYDPATLITLIKNEGVTFSHCVPTILHMLLNAPEAQDADFSRWKVIVGGSAMSPALARQALDMGIDVFSGYGMSESCPVLTLAQLRVEDLELATEDQLYYRCKAGRAVPMVELRVVD</sequence>
<feature type="domain" description="AMP-dependent synthetase/ligase" evidence="1">
    <location>
        <begin position="28"/>
        <end position="377"/>
    </location>
</feature>
<gene>
    <name evidence="2" type="ORF">METZ01_LOCUS5655</name>
</gene>
<protein>
    <recommendedName>
        <fullName evidence="1">AMP-dependent synthetase/ligase domain-containing protein</fullName>
    </recommendedName>
</protein>
<dbReference type="InterPro" id="IPR000873">
    <property type="entry name" value="AMP-dep_synth/lig_dom"/>
</dbReference>
<name>A0A381NDZ1_9ZZZZ</name>
<dbReference type="InterPro" id="IPR050237">
    <property type="entry name" value="ATP-dep_AMP-bd_enzyme"/>
</dbReference>
<dbReference type="EMBL" id="UINC01000295">
    <property type="protein sequence ID" value="SUZ52801.1"/>
    <property type="molecule type" value="Genomic_DNA"/>
</dbReference>
<evidence type="ECO:0000313" key="2">
    <source>
        <dbReference type="EMBL" id="SUZ52801.1"/>
    </source>
</evidence>
<evidence type="ECO:0000259" key="1">
    <source>
        <dbReference type="Pfam" id="PF00501"/>
    </source>
</evidence>
<dbReference type="Gene3D" id="3.40.50.12780">
    <property type="entry name" value="N-terminal domain of ligase-like"/>
    <property type="match status" value="1"/>
</dbReference>
<organism evidence="2">
    <name type="scientific">marine metagenome</name>
    <dbReference type="NCBI Taxonomy" id="408172"/>
    <lineage>
        <taxon>unclassified sequences</taxon>
        <taxon>metagenomes</taxon>
        <taxon>ecological metagenomes</taxon>
    </lineage>
</organism>
<proteinExistence type="predicted"/>
<dbReference type="SUPFAM" id="SSF56801">
    <property type="entry name" value="Acetyl-CoA synthetase-like"/>
    <property type="match status" value="1"/>
</dbReference>
<reference evidence="2" key="1">
    <citation type="submission" date="2018-05" db="EMBL/GenBank/DDBJ databases">
        <authorList>
            <person name="Lanie J.A."/>
            <person name="Ng W.-L."/>
            <person name="Kazmierczak K.M."/>
            <person name="Andrzejewski T.M."/>
            <person name="Davidsen T.M."/>
            <person name="Wayne K.J."/>
            <person name="Tettelin H."/>
            <person name="Glass J.I."/>
            <person name="Rusch D."/>
            <person name="Podicherti R."/>
            <person name="Tsui H.-C.T."/>
            <person name="Winkler M.E."/>
        </authorList>
    </citation>
    <scope>NUCLEOTIDE SEQUENCE</scope>
</reference>
<dbReference type="PANTHER" id="PTHR43767">
    <property type="entry name" value="LONG-CHAIN-FATTY-ACID--COA LIGASE"/>
    <property type="match status" value="1"/>
</dbReference>
<dbReference type="AlphaFoldDB" id="A0A381NDZ1"/>
<accession>A0A381NDZ1</accession>
<dbReference type="PANTHER" id="PTHR43767:SF11">
    <property type="entry name" value="MEDIUM-CHAIN-FATTY-ACID--COA LIGASE"/>
    <property type="match status" value="1"/>
</dbReference>